<dbReference type="PROSITE" id="PS51885">
    <property type="entry name" value="NEPRILYSIN"/>
    <property type="match status" value="1"/>
</dbReference>
<evidence type="ECO:0000313" key="10">
    <source>
        <dbReference type="EMBL" id="KAH7967596.1"/>
    </source>
</evidence>
<keyword evidence="7" id="KW-0482">Metalloprotease</keyword>
<evidence type="ECO:0000313" key="11">
    <source>
        <dbReference type="Proteomes" id="UP000821837"/>
    </source>
</evidence>
<gene>
    <name evidence="10" type="ORF">HPB52_000550</name>
</gene>
<accession>A0A9D4Q3R8</accession>
<feature type="domain" description="Peptidase M13 N-terminal" evidence="9">
    <location>
        <begin position="7"/>
        <end position="269"/>
    </location>
</feature>
<keyword evidence="3" id="KW-0645">Protease</keyword>
<dbReference type="InterPro" id="IPR008753">
    <property type="entry name" value="Peptidase_M13_N"/>
</dbReference>
<dbReference type="SUPFAM" id="SSF55486">
    <property type="entry name" value="Metalloproteases ('zincins'), catalytic domain"/>
    <property type="match status" value="1"/>
</dbReference>
<dbReference type="InterPro" id="IPR018497">
    <property type="entry name" value="Peptidase_M13_C"/>
</dbReference>
<comment type="similarity">
    <text evidence="2">Belongs to the peptidase M13 family.</text>
</comment>
<evidence type="ECO:0000259" key="8">
    <source>
        <dbReference type="Pfam" id="PF01431"/>
    </source>
</evidence>
<dbReference type="Gene3D" id="1.10.1380.10">
    <property type="entry name" value="Neutral endopeptidase , domain2"/>
    <property type="match status" value="1"/>
</dbReference>
<evidence type="ECO:0000256" key="4">
    <source>
        <dbReference type="ARBA" id="ARBA00022723"/>
    </source>
</evidence>
<feature type="domain" description="Peptidase M13 C-terminal" evidence="8">
    <location>
        <begin position="451"/>
        <end position="554"/>
    </location>
</feature>
<keyword evidence="11" id="KW-1185">Reference proteome</keyword>
<dbReference type="PANTHER" id="PTHR11733">
    <property type="entry name" value="ZINC METALLOPROTEASE FAMILY M13 NEPRILYSIN-RELATED"/>
    <property type="match status" value="1"/>
</dbReference>
<dbReference type="InterPro" id="IPR024079">
    <property type="entry name" value="MetalloPept_cat_dom_sf"/>
</dbReference>
<evidence type="ECO:0000256" key="5">
    <source>
        <dbReference type="ARBA" id="ARBA00022801"/>
    </source>
</evidence>
<keyword evidence="6" id="KW-0862">Zinc</keyword>
<keyword evidence="4" id="KW-0479">Metal-binding</keyword>
<organism evidence="10 11">
    <name type="scientific">Rhipicephalus sanguineus</name>
    <name type="common">Brown dog tick</name>
    <name type="synonym">Ixodes sanguineus</name>
    <dbReference type="NCBI Taxonomy" id="34632"/>
    <lineage>
        <taxon>Eukaryota</taxon>
        <taxon>Metazoa</taxon>
        <taxon>Ecdysozoa</taxon>
        <taxon>Arthropoda</taxon>
        <taxon>Chelicerata</taxon>
        <taxon>Arachnida</taxon>
        <taxon>Acari</taxon>
        <taxon>Parasitiformes</taxon>
        <taxon>Ixodida</taxon>
        <taxon>Ixodoidea</taxon>
        <taxon>Ixodidae</taxon>
        <taxon>Rhipicephalinae</taxon>
        <taxon>Rhipicephalus</taxon>
        <taxon>Rhipicephalus</taxon>
    </lineage>
</organism>
<name>A0A9D4Q3R8_RHISA</name>
<comment type="caution">
    <text evidence="10">The sequence shown here is derived from an EMBL/GenBank/DDBJ whole genome shotgun (WGS) entry which is preliminary data.</text>
</comment>
<dbReference type="Gene3D" id="3.40.390.10">
    <property type="entry name" value="Collagenase (Catalytic Domain)"/>
    <property type="match status" value="1"/>
</dbReference>
<dbReference type="OrthoDB" id="6512089at2759"/>
<dbReference type="PANTHER" id="PTHR11733:SF241">
    <property type="entry name" value="GH26575P-RELATED"/>
    <property type="match status" value="1"/>
</dbReference>
<dbReference type="GO" id="GO:0016485">
    <property type="term" value="P:protein processing"/>
    <property type="evidence" value="ECO:0007669"/>
    <property type="project" value="TreeGrafter"/>
</dbReference>
<reference evidence="10" key="1">
    <citation type="journal article" date="2020" name="Cell">
        <title>Large-Scale Comparative Analyses of Tick Genomes Elucidate Their Genetic Diversity and Vector Capacities.</title>
        <authorList>
            <consortium name="Tick Genome and Microbiome Consortium (TIGMIC)"/>
            <person name="Jia N."/>
            <person name="Wang J."/>
            <person name="Shi W."/>
            <person name="Du L."/>
            <person name="Sun Y."/>
            <person name="Zhan W."/>
            <person name="Jiang J.F."/>
            <person name="Wang Q."/>
            <person name="Zhang B."/>
            <person name="Ji P."/>
            <person name="Bell-Sakyi L."/>
            <person name="Cui X.M."/>
            <person name="Yuan T.T."/>
            <person name="Jiang B.G."/>
            <person name="Yang W.F."/>
            <person name="Lam T.T."/>
            <person name="Chang Q.C."/>
            <person name="Ding S.J."/>
            <person name="Wang X.J."/>
            <person name="Zhu J.G."/>
            <person name="Ruan X.D."/>
            <person name="Zhao L."/>
            <person name="Wei J.T."/>
            <person name="Ye R.Z."/>
            <person name="Que T.C."/>
            <person name="Du C.H."/>
            <person name="Zhou Y.H."/>
            <person name="Cheng J.X."/>
            <person name="Dai P.F."/>
            <person name="Guo W.B."/>
            <person name="Han X.H."/>
            <person name="Huang E.J."/>
            <person name="Li L.F."/>
            <person name="Wei W."/>
            <person name="Gao Y.C."/>
            <person name="Liu J.Z."/>
            <person name="Shao H.Z."/>
            <person name="Wang X."/>
            <person name="Wang C.C."/>
            <person name="Yang T.C."/>
            <person name="Huo Q.B."/>
            <person name="Li W."/>
            <person name="Chen H.Y."/>
            <person name="Chen S.E."/>
            <person name="Zhou L.G."/>
            <person name="Ni X.B."/>
            <person name="Tian J.H."/>
            <person name="Sheng Y."/>
            <person name="Liu T."/>
            <person name="Pan Y.S."/>
            <person name="Xia L.Y."/>
            <person name="Li J."/>
            <person name="Zhao F."/>
            <person name="Cao W.C."/>
        </authorList>
    </citation>
    <scope>NUCLEOTIDE SEQUENCE</scope>
    <source>
        <strain evidence="10">Rsan-2018</strain>
    </source>
</reference>
<evidence type="ECO:0000256" key="3">
    <source>
        <dbReference type="ARBA" id="ARBA00022670"/>
    </source>
</evidence>
<dbReference type="AlphaFoldDB" id="A0A9D4Q3R8"/>
<dbReference type="GO" id="GO:0004222">
    <property type="term" value="F:metalloendopeptidase activity"/>
    <property type="evidence" value="ECO:0007669"/>
    <property type="project" value="InterPro"/>
</dbReference>
<proteinExistence type="inferred from homology"/>
<dbReference type="InterPro" id="IPR042089">
    <property type="entry name" value="Peptidase_M13_dom_2"/>
</dbReference>
<protein>
    <submittedName>
        <fullName evidence="10">Uncharacterized protein</fullName>
    </submittedName>
</protein>
<evidence type="ECO:0000256" key="6">
    <source>
        <dbReference type="ARBA" id="ARBA00022833"/>
    </source>
</evidence>
<evidence type="ECO:0000256" key="7">
    <source>
        <dbReference type="ARBA" id="ARBA00023049"/>
    </source>
</evidence>
<evidence type="ECO:0000256" key="1">
    <source>
        <dbReference type="ARBA" id="ARBA00001947"/>
    </source>
</evidence>
<dbReference type="InterPro" id="IPR000718">
    <property type="entry name" value="Peptidase_M13"/>
</dbReference>
<dbReference type="VEuPathDB" id="VectorBase:RSAN_033156"/>
<keyword evidence="5" id="KW-0378">Hydrolase</keyword>
<evidence type="ECO:0000259" key="9">
    <source>
        <dbReference type="Pfam" id="PF05649"/>
    </source>
</evidence>
<evidence type="ECO:0000256" key="2">
    <source>
        <dbReference type="ARBA" id="ARBA00007357"/>
    </source>
</evidence>
<dbReference type="GO" id="GO:0005886">
    <property type="term" value="C:plasma membrane"/>
    <property type="evidence" value="ECO:0007669"/>
    <property type="project" value="TreeGrafter"/>
</dbReference>
<comment type="cofactor">
    <cofactor evidence="1">
        <name>Zn(2+)</name>
        <dbReference type="ChEBI" id="CHEBI:29105"/>
    </cofactor>
</comment>
<sequence length="570" mass="64522">MGSVEVWRTAGIIARKYGVTALLKVVVGAERTTNKSIVELALPRSLFFSGDESRPGVKRMFIEAIREVATEFNQTNTVANLTADIIEIFKGLSKVTDKPVSSGTCRVRKLKHMDYSIRTFVTAVFNGDISPYTTVIVRNSDAVLGGLVRLTHNLDGQHLLNYLGFRLLVRLAVLLPEHLVNMRRLFSIEFTGRVVREDLKWLLCMRLVEAVVPPCLERVQANMFKENRTLTLARRFWLLQMEEFFSRNLRHLAWISEKTLSLMEKKLTYYKFVHVSFETASKNGPACKSLRNLLASRRRLKKSQLVPAILATWETYQEMYLKQTAGGILQRDQGFLSESNPRLVQSQQEVHVPPGLVNASVPENSTMLAFHLSRVATRLFHALVPLVSVEDGQCSGPSAMTQQSQRSLARLRNCLAKDVQSLPSQLQPRAPDVLWDDDGQEGEEAGFAILAQTAALGLAFAAFKEMVRVDRIWRLDFRFISLASISAEQLFFLYYALDNCERSDRTHRAHEYSSWRRLPAEQRVNLPLRQMAHFAEAFGCAPGKSAMAPADRCGVLRWPAPRPDIRDDNL</sequence>
<dbReference type="Proteomes" id="UP000821837">
    <property type="component" value="Unassembled WGS sequence"/>
</dbReference>
<reference evidence="10" key="2">
    <citation type="submission" date="2021-09" db="EMBL/GenBank/DDBJ databases">
        <authorList>
            <person name="Jia N."/>
            <person name="Wang J."/>
            <person name="Shi W."/>
            <person name="Du L."/>
            <person name="Sun Y."/>
            <person name="Zhan W."/>
            <person name="Jiang J."/>
            <person name="Wang Q."/>
            <person name="Zhang B."/>
            <person name="Ji P."/>
            <person name="Sakyi L.B."/>
            <person name="Cui X."/>
            <person name="Yuan T."/>
            <person name="Jiang B."/>
            <person name="Yang W."/>
            <person name="Lam T.T.-Y."/>
            <person name="Chang Q."/>
            <person name="Ding S."/>
            <person name="Wang X."/>
            <person name="Zhu J."/>
            <person name="Ruan X."/>
            <person name="Zhao L."/>
            <person name="Wei J."/>
            <person name="Que T."/>
            <person name="Du C."/>
            <person name="Cheng J."/>
            <person name="Dai P."/>
            <person name="Han X."/>
            <person name="Huang E."/>
            <person name="Gao Y."/>
            <person name="Liu J."/>
            <person name="Shao H."/>
            <person name="Ye R."/>
            <person name="Li L."/>
            <person name="Wei W."/>
            <person name="Wang X."/>
            <person name="Wang C."/>
            <person name="Huo Q."/>
            <person name="Li W."/>
            <person name="Guo W."/>
            <person name="Chen H."/>
            <person name="Chen S."/>
            <person name="Zhou L."/>
            <person name="Zhou L."/>
            <person name="Ni X."/>
            <person name="Tian J."/>
            <person name="Zhou Y."/>
            <person name="Sheng Y."/>
            <person name="Liu T."/>
            <person name="Pan Y."/>
            <person name="Xia L."/>
            <person name="Li J."/>
            <person name="Zhao F."/>
            <person name="Cao W."/>
        </authorList>
    </citation>
    <scope>NUCLEOTIDE SEQUENCE</scope>
    <source>
        <strain evidence="10">Rsan-2018</strain>
        <tissue evidence="10">Larvae</tissue>
    </source>
</reference>
<dbReference type="Pfam" id="PF01431">
    <property type="entry name" value="Peptidase_M13"/>
    <property type="match status" value="1"/>
</dbReference>
<dbReference type="Pfam" id="PF05649">
    <property type="entry name" value="Peptidase_M13_N"/>
    <property type="match status" value="1"/>
</dbReference>
<dbReference type="GO" id="GO:0046872">
    <property type="term" value="F:metal ion binding"/>
    <property type="evidence" value="ECO:0007669"/>
    <property type="project" value="UniProtKB-KW"/>
</dbReference>
<dbReference type="EMBL" id="JABSTV010001248">
    <property type="protein sequence ID" value="KAH7967596.1"/>
    <property type="molecule type" value="Genomic_DNA"/>
</dbReference>